<evidence type="ECO:0000313" key="4">
    <source>
        <dbReference type="Proteomes" id="UP000579945"/>
    </source>
</evidence>
<evidence type="ECO:0000256" key="1">
    <source>
        <dbReference type="SAM" id="Phobius"/>
    </source>
</evidence>
<reference evidence="3 4" key="1">
    <citation type="submission" date="2020-08" db="EMBL/GenBank/DDBJ databases">
        <title>Sequencing the genomes of 1000 actinobacteria strains.</title>
        <authorList>
            <person name="Klenk H.-P."/>
        </authorList>
    </citation>
    <scope>NUCLEOTIDE SEQUENCE [LARGE SCALE GENOMIC DNA]</scope>
    <source>
        <strain evidence="3 4">DSM 44320</strain>
    </source>
</reference>
<feature type="transmembrane region" description="Helical" evidence="1">
    <location>
        <begin position="45"/>
        <end position="63"/>
    </location>
</feature>
<dbReference type="PROSITE" id="PS51819">
    <property type="entry name" value="VOC"/>
    <property type="match status" value="1"/>
</dbReference>
<dbReference type="InterPro" id="IPR004360">
    <property type="entry name" value="Glyas_Fos-R_dOase_dom"/>
</dbReference>
<dbReference type="Pfam" id="PF14219">
    <property type="entry name" value="DUF4328"/>
    <property type="match status" value="1"/>
</dbReference>
<feature type="transmembrane region" description="Helical" evidence="1">
    <location>
        <begin position="152"/>
        <end position="176"/>
    </location>
</feature>
<dbReference type="InterPro" id="IPR029068">
    <property type="entry name" value="Glyas_Bleomycin-R_OHBP_Dase"/>
</dbReference>
<feature type="domain" description="VOC" evidence="2">
    <location>
        <begin position="194"/>
        <end position="308"/>
    </location>
</feature>
<keyword evidence="4" id="KW-1185">Reference proteome</keyword>
<keyword evidence="3" id="KW-0560">Oxidoreductase</keyword>
<dbReference type="Pfam" id="PF00903">
    <property type="entry name" value="Glyoxalase"/>
    <property type="match status" value="1"/>
</dbReference>
<dbReference type="GO" id="GO:0051213">
    <property type="term" value="F:dioxygenase activity"/>
    <property type="evidence" value="ECO:0007669"/>
    <property type="project" value="UniProtKB-KW"/>
</dbReference>
<feature type="transmembrane region" description="Helical" evidence="1">
    <location>
        <begin position="75"/>
        <end position="96"/>
    </location>
</feature>
<dbReference type="RefSeq" id="WP_183652880.1">
    <property type="nucleotide sequence ID" value="NZ_BAAAXX010000021.1"/>
</dbReference>
<gene>
    <name evidence="3" type="ORF">FHR33_005365</name>
</gene>
<keyword evidence="3" id="KW-0223">Dioxygenase</keyword>
<proteinExistence type="predicted"/>
<evidence type="ECO:0000259" key="2">
    <source>
        <dbReference type="PROSITE" id="PS51819"/>
    </source>
</evidence>
<keyword evidence="1" id="KW-0812">Transmembrane</keyword>
<dbReference type="Gene3D" id="3.10.180.10">
    <property type="entry name" value="2,3-Dihydroxybiphenyl 1,2-Dioxygenase, domain 1"/>
    <property type="match status" value="1"/>
</dbReference>
<dbReference type="AlphaFoldDB" id="A0A7W5VDJ2"/>
<dbReference type="EMBL" id="JACIBV010000001">
    <property type="protein sequence ID" value="MBB3729505.1"/>
    <property type="molecule type" value="Genomic_DNA"/>
</dbReference>
<dbReference type="Proteomes" id="UP000579945">
    <property type="component" value="Unassembled WGS sequence"/>
</dbReference>
<organism evidence="3 4">
    <name type="scientific">Nonomuraea dietziae</name>
    <dbReference type="NCBI Taxonomy" id="65515"/>
    <lineage>
        <taxon>Bacteria</taxon>
        <taxon>Bacillati</taxon>
        <taxon>Actinomycetota</taxon>
        <taxon>Actinomycetes</taxon>
        <taxon>Streptosporangiales</taxon>
        <taxon>Streptosporangiaceae</taxon>
        <taxon>Nonomuraea</taxon>
    </lineage>
</organism>
<keyword evidence="1" id="KW-1133">Transmembrane helix</keyword>
<dbReference type="GO" id="GO:0016829">
    <property type="term" value="F:lyase activity"/>
    <property type="evidence" value="ECO:0007669"/>
    <property type="project" value="UniProtKB-KW"/>
</dbReference>
<keyword evidence="3" id="KW-0456">Lyase</keyword>
<dbReference type="SUPFAM" id="SSF54593">
    <property type="entry name" value="Glyoxalase/Bleomycin resistance protein/Dihydroxybiphenyl dioxygenase"/>
    <property type="match status" value="1"/>
</dbReference>
<dbReference type="InterPro" id="IPR037523">
    <property type="entry name" value="VOC_core"/>
</dbReference>
<dbReference type="GeneID" id="95396169"/>
<sequence>MPPPSLRPVRPLAVLVVVMIALVVAASTAMSIAHLLHGEHWRLRYQLILIPAGFAYVCWLARARANAHALSPGVVHTYAAPFMVLGWILPVVNLFVPKGIVDDIRATSQPGGQAPGTDLFRVRRSRLVWAWWLSWLGMLAVHAYSVRVVPGPVVSVLTIALSLAAGSLAILIVWTITRRQEEARTSHGFVPAQRLGLVPLVVRDHDEALAFYVGTLGFDLWEDRQGGEGERWVTVRPRHARETALLLTRGDTPAREGRLVLHTDDFDLDHGRMLAAGVTFDAAPRREFYGTVAPFTDPDGNRWDLLSSPAR</sequence>
<keyword evidence="1" id="KW-0472">Membrane</keyword>
<feature type="transmembrane region" description="Helical" evidence="1">
    <location>
        <begin position="12"/>
        <end position="33"/>
    </location>
</feature>
<protein>
    <submittedName>
        <fullName evidence="3">Catechol 2,3-dioxygenase-like lactoylglutathione lyase family enzyme</fullName>
    </submittedName>
</protein>
<name>A0A7W5VDJ2_9ACTN</name>
<dbReference type="InterPro" id="IPR025565">
    <property type="entry name" value="DUF4328"/>
</dbReference>
<dbReference type="PANTHER" id="PTHR36437">
    <property type="entry name" value="GLYOXALASE/BLEOMYCIN RESISTANCE PROTEIN/DIOXYGENASE"/>
    <property type="match status" value="1"/>
</dbReference>
<evidence type="ECO:0000313" key="3">
    <source>
        <dbReference type="EMBL" id="MBB3729505.1"/>
    </source>
</evidence>
<accession>A0A7W5VDJ2</accession>
<dbReference type="PANTHER" id="PTHR36437:SF2">
    <property type="entry name" value="GLYOXALASE_BLEOMYCIN RESISTANCE PROTEIN_DIOXYGENASE"/>
    <property type="match status" value="1"/>
</dbReference>
<comment type="caution">
    <text evidence="3">The sequence shown here is derived from an EMBL/GenBank/DDBJ whole genome shotgun (WGS) entry which is preliminary data.</text>
</comment>
<feature type="transmembrane region" description="Helical" evidence="1">
    <location>
        <begin position="127"/>
        <end position="146"/>
    </location>
</feature>